<dbReference type="Pfam" id="PF13231">
    <property type="entry name" value="PMT_2"/>
    <property type="match status" value="1"/>
</dbReference>
<evidence type="ECO:0000256" key="4">
    <source>
        <dbReference type="ARBA" id="ARBA00022679"/>
    </source>
</evidence>
<evidence type="ECO:0000256" key="1">
    <source>
        <dbReference type="ARBA" id="ARBA00004651"/>
    </source>
</evidence>
<keyword evidence="2" id="KW-1003">Cell membrane</keyword>
<feature type="transmembrane region" description="Helical" evidence="8">
    <location>
        <begin position="187"/>
        <end position="219"/>
    </location>
</feature>
<feature type="domain" description="Glycosyltransferase RgtA/B/C/D-like" evidence="9">
    <location>
        <begin position="89"/>
        <end position="245"/>
    </location>
</feature>
<dbReference type="Proteomes" id="UP000285882">
    <property type="component" value="Chromosome"/>
</dbReference>
<feature type="transmembrane region" description="Helical" evidence="8">
    <location>
        <begin position="292"/>
        <end position="310"/>
    </location>
</feature>
<protein>
    <submittedName>
        <fullName evidence="10">Glycosyl transferase</fullName>
    </submittedName>
</protein>
<dbReference type="PANTHER" id="PTHR33908:SF3">
    <property type="entry name" value="UNDECAPRENYL PHOSPHATE-ALPHA-4-AMINO-4-DEOXY-L-ARABINOSE ARABINOSYL TRANSFERASE"/>
    <property type="match status" value="1"/>
</dbReference>
<feature type="transmembrane region" description="Helical" evidence="8">
    <location>
        <begin position="322"/>
        <end position="339"/>
    </location>
</feature>
<keyword evidence="5 8" id="KW-0812">Transmembrane</keyword>
<evidence type="ECO:0000256" key="5">
    <source>
        <dbReference type="ARBA" id="ARBA00022692"/>
    </source>
</evidence>
<feature type="transmembrane region" description="Helical" evidence="8">
    <location>
        <begin position="28"/>
        <end position="46"/>
    </location>
</feature>
<keyword evidence="3" id="KW-0328">Glycosyltransferase</keyword>
<evidence type="ECO:0000259" key="9">
    <source>
        <dbReference type="Pfam" id="PF13231"/>
    </source>
</evidence>
<dbReference type="GO" id="GO:0016740">
    <property type="term" value="F:transferase activity"/>
    <property type="evidence" value="ECO:0007669"/>
    <property type="project" value="UniProtKB-KW"/>
</dbReference>
<comment type="subcellular location">
    <subcellularLocation>
        <location evidence="1">Cell membrane</location>
        <topology evidence="1">Multi-pass membrane protein</topology>
    </subcellularLocation>
</comment>
<feature type="transmembrane region" description="Helical" evidence="8">
    <location>
        <begin position="136"/>
        <end position="153"/>
    </location>
</feature>
<dbReference type="RefSeq" id="WP_128166061.1">
    <property type="nucleotide sequence ID" value="NZ_CP025688.1"/>
</dbReference>
<feature type="transmembrane region" description="Helical" evidence="8">
    <location>
        <begin position="371"/>
        <end position="388"/>
    </location>
</feature>
<name>A0ABX5Q4K4_9BACL</name>
<feature type="transmembrane region" description="Helical" evidence="8">
    <location>
        <begin position="345"/>
        <end position="366"/>
    </location>
</feature>
<evidence type="ECO:0000256" key="6">
    <source>
        <dbReference type="ARBA" id="ARBA00022989"/>
    </source>
</evidence>
<dbReference type="InterPro" id="IPR050297">
    <property type="entry name" value="LipidA_mod_glycosyltrf_83"/>
</dbReference>
<gene>
    <name evidence="10" type="ORF">C0674_02405</name>
</gene>
<evidence type="ECO:0000256" key="7">
    <source>
        <dbReference type="ARBA" id="ARBA00023136"/>
    </source>
</evidence>
<dbReference type="InterPro" id="IPR038731">
    <property type="entry name" value="RgtA/B/C-like"/>
</dbReference>
<dbReference type="PANTHER" id="PTHR33908">
    <property type="entry name" value="MANNOSYLTRANSFERASE YKCB-RELATED"/>
    <property type="match status" value="1"/>
</dbReference>
<keyword evidence="7 8" id="KW-0472">Membrane</keyword>
<evidence type="ECO:0000256" key="2">
    <source>
        <dbReference type="ARBA" id="ARBA00022475"/>
    </source>
</evidence>
<feature type="transmembrane region" description="Helical" evidence="8">
    <location>
        <begin position="111"/>
        <end position="130"/>
    </location>
</feature>
<evidence type="ECO:0000256" key="3">
    <source>
        <dbReference type="ARBA" id="ARBA00022676"/>
    </source>
</evidence>
<accession>A0ABX5Q4K4</accession>
<sequence length="495" mass="57319">MIRHWNEKKTADFLNKMVVHLIAFVERYFYLLAAILLIIECINLYYRIDLANIYDWDEARHGVNAYEMLNRNNYLVNFYDGAPDYWNLKPPISFWFVILGYKLFGFNTLGLRFFSGLSMIALSVLLLLFVKSRYGRLAALIACAAFISCAPLVLEHCGRSGDPDAFYLLFFTLSVLCLIKVKQSPWFFYLSGLFFSFAFLTKSWHAFSLLIIIGLFYLASGRVKLLRVKHYLLFALFAIFPIILWAALRYPFDGTKFFTGMVQYDLLKRSSSAIEGHTGDKYYYLNFIMQSYTYWFLLLCSTFTAMLATGKRASFERNKQEIIALACWILVPFILFSLSKSKLYWYIYPLFPAMAACIGIFSAHLIKLKKLSLSVLLILLVLFSFYQSEKMILRQVKVRGTTDVQTVFQPIDRNPNYKKAHVFAESSIGWSQSTHLAALLYGDLVPQKTGIAGFTKDRRKNSLLLLEKKRANEKRVNEAGYRTIAQNKKYFLVTK</sequence>
<feature type="transmembrane region" description="Helical" evidence="8">
    <location>
        <begin position="231"/>
        <end position="248"/>
    </location>
</feature>
<keyword evidence="6 8" id="KW-1133">Transmembrane helix</keyword>
<evidence type="ECO:0000313" key="10">
    <source>
        <dbReference type="EMBL" id="QAA21568.1"/>
    </source>
</evidence>
<keyword evidence="4 10" id="KW-0808">Transferase</keyword>
<evidence type="ECO:0000256" key="8">
    <source>
        <dbReference type="SAM" id="Phobius"/>
    </source>
</evidence>
<proteinExistence type="predicted"/>
<dbReference type="EMBL" id="CP025688">
    <property type="protein sequence ID" value="QAA21568.1"/>
    <property type="molecule type" value="Genomic_DNA"/>
</dbReference>
<reference evidence="10 11" key="1">
    <citation type="submission" date="2018-01" db="EMBL/GenBank/DDBJ databases">
        <title>Complete genome sequencing of Sporolactobacillus terrae DLG3.</title>
        <authorList>
            <person name="Nam Y.-D."/>
            <person name="Kang J."/>
            <person name="Chung W.-H."/>
        </authorList>
    </citation>
    <scope>NUCLEOTIDE SEQUENCE [LARGE SCALE GENOMIC DNA]</scope>
    <source>
        <strain evidence="10 11">DLG3</strain>
    </source>
</reference>
<organism evidence="10 11">
    <name type="scientific">Sporolactobacillus terrae</name>
    <dbReference type="NCBI Taxonomy" id="269673"/>
    <lineage>
        <taxon>Bacteria</taxon>
        <taxon>Bacillati</taxon>
        <taxon>Bacillota</taxon>
        <taxon>Bacilli</taxon>
        <taxon>Bacillales</taxon>
        <taxon>Sporolactobacillaceae</taxon>
        <taxon>Sporolactobacillus</taxon>
    </lineage>
</organism>
<evidence type="ECO:0000313" key="11">
    <source>
        <dbReference type="Proteomes" id="UP000285882"/>
    </source>
</evidence>
<keyword evidence="11" id="KW-1185">Reference proteome</keyword>